<dbReference type="GO" id="GO:1990841">
    <property type="term" value="F:promoter-specific chromatin binding"/>
    <property type="evidence" value="ECO:0007669"/>
    <property type="project" value="TreeGrafter"/>
</dbReference>
<dbReference type="GO" id="GO:0006367">
    <property type="term" value="P:transcription initiation at RNA polymerase II promoter"/>
    <property type="evidence" value="ECO:0007669"/>
    <property type="project" value="TreeGrafter"/>
</dbReference>
<proteinExistence type="inferred from homology"/>
<dbReference type="AlphaFoldDB" id="A0A0N5AVL8"/>
<dbReference type="WBParaSite" id="SMUV_0000894201-mRNA-1">
    <property type="protein sequence ID" value="SMUV_0000894201-mRNA-1"/>
    <property type="gene ID" value="SMUV_0000894201"/>
</dbReference>
<comment type="subcellular location">
    <subcellularLocation>
        <location evidence="1">Nucleus</location>
    </subcellularLocation>
</comment>
<protein>
    <submittedName>
        <fullName evidence="7">Transcription initiation factor TFIID subunit 10</fullName>
    </submittedName>
</protein>
<keyword evidence="2" id="KW-0805">Transcription regulation</keyword>
<organism evidence="6 7">
    <name type="scientific">Syphacia muris</name>
    <dbReference type="NCBI Taxonomy" id="451379"/>
    <lineage>
        <taxon>Eukaryota</taxon>
        <taxon>Metazoa</taxon>
        <taxon>Ecdysozoa</taxon>
        <taxon>Nematoda</taxon>
        <taxon>Chromadorea</taxon>
        <taxon>Rhabditida</taxon>
        <taxon>Spirurina</taxon>
        <taxon>Oxyuridomorpha</taxon>
        <taxon>Oxyuroidea</taxon>
        <taxon>Oxyuridae</taxon>
        <taxon>Syphacia</taxon>
    </lineage>
</organism>
<keyword evidence="4" id="KW-0539">Nucleus</keyword>
<evidence type="ECO:0000313" key="6">
    <source>
        <dbReference type="Proteomes" id="UP000046393"/>
    </source>
</evidence>
<dbReference type="GO" id="GO:0005669">
    <property type="term" value="C:transcription factor TFIID complex"/>
    <property type="evidence" value="ECO:0007669"/>
    <property type="project" value="TreeGrafter"/>
</dbReference>
<evidence type="ECO:0000313" key="7">
    <source>
        <dbReference type="WBParaSite" id="SMUV_0000894201-mRNA-1"/>
    </source>
</evidence>
<dbReference type="STRING" id="451379.A0A0N5AVL8"/>
<dbReference type="PRINTS" id="PR01443">
    <property type="entry name" value="TFIID30KDSUB"/>
</dbReference>
<dbReference type="PANTHER" id="PTHR21242">
    <property type="entry name" value="TRANSCRIPTION INITIATION FACTOR TFIID SUBUNIT 10"/>
    <property type="match status" value="1"/>
</dbReference>
<evidence type="ECO:0000256" key="5">
    <source>
        <dbReference type="ARBA" id="ARBA00025730"/>
    </source>
</evidence>
<keyword evidence="3" id="KW-0804">Transcription</keyword>
<evidence type="ECO:0000256" key="1">
    <source>
        <dbReference type="ARBA" id="ARBA00004123"/>
    </source>
</evidence>
<evidence type="ECO:0000256" key="4">
    <source>
        <dbReference type="ARBA" id="ARBA00023242"/>
    </source>
</evidence>
<dbReference type="CDD" id="cd07982">
    <property type="entry name" value="HFD_TAF10"/>
    <property type="match status" value="1"/>
</dbReference>
<evidence type="ECO:0000256" key="2">
    <source>
        <dbReference type="ARBA" id="ARBA00023015"/>
    </source>
</evidence>
<accession>A0A0N5AVL8</accession>
<dbReference type="Pfam" id="PF03540">
    <property type="entry name" value="TAF10"/>
    <property type="match status" value="1"/>
</dbReference>
<sequence length="148" mass="16358">MADSLNSQPSSSSFASNPVLRNTLQRATPGIQQPSLLTNGSVPSGVTLRDFINDLEEYAPTIPDAVTLHYMRKSGVNTADPRIIRLFSLATQKFISDIVLDAMQQARMKGLGQTKKGTKETRYTLTAELLEPVLAEYGIEIKKPPYFR</sequence>
<dbReference type="PANTHER" id="PTHR21242:SF0">
    <property type="entry name" value="TRANSCRIPTION INITIATION FACTOR TFIID SUBUNIT 10"/>
    <property type="match status" value="1"/>
</dbReference>
<reference evidence="7" key="1">
    <citation type="submission" date="2016-04" db="UniProtKB">
        <authorList>
            <consortium name="WormBaseParasite"/>
        </authorList>
    </citation>
    <scope>IDENTIFICATION</scope>
</reference>
<dbReference type="GO" id="GO:0016251">
    <property type="term" value="F:RNA polymerase II general transcription initiation factor activity"/>
    <property type="evidence" value="ECO:0007669"/>
    <property type="project" value="TreeGrafter"/>
</dbReference>
<dbReference type="InterPro" id="IPR003923">
    <property type="entry name" value="TAF10"/>
</dbReference>
<keyword evidence="6" id="KW-1185">Reference proteome</keyword>
<name>A0A0N5AVL8_9BILA</name>
<dbReference type="GO" id="GO:0000124">
    <property type="term" value="C:SAGA complex"/>
    <property type="evidence" value="ECO:0007669"/>
    <property type="project" value="TreeGrafter"/>
</dbReference>
<comment type="similarity">
    <text evidence="5">Belongs to the TAF10 family.</text>
</comment>
<evidence type="ECO:0000256" key="3">
    <source>
        <dbReference type="ARBA" id="ARBA00023163"/>
    </source>
</evidence>
<dbReference type="Proteomes" id="UP000046393">
    <property type="component" value="Unplaced"/>
</dbReference>